<dbReference type="EMBL" id="FTLW01000001">
    <property type="protein sequence ID" value="SIP97965.1"/>
    <property type="molecule type" value="Genomic_DNA"/>
</dbReference>
<dbReference type="InterPro" id="IPR051781">
    <property type="entry name" value="Metallo-dep_Hydrolase"/>
</dbReference>
<dbReference type="InterPro" id="IPR011059">
    <property type="entry name" value="Metal-dep_hydrolase_composite"/>
</dbReference>
<dbReference type="InterPro" id="IPR057744">
    <property type="entry name" value="OTAase-like"/>
</dbReference>
<dbReference type="GO" id="GO:0016810">
    <property type="term" value="F:hydrolase activity, acting on carbon-nitrogen (but not peptide) bonds"/>
    <property type="evidence" value="ECO:0007669"/>
    <property type="project" value="InterPro"/>
</dbReference>
<dbReference type="SUPFAM" id="SSF51338">
    <property type="entry name" value="Composite domain of metallo-dependent hydrolases"/>
    <property type="match status" value="1"/>
</dbReference>
<dbReference type="AlphaFoldDB" id="A0A1N6P0S9"/>
<dbReference type="OrthoDB" id="9782972at2"/>
<organism evidence="3 4">
    <name type="scientific">Solilutibacter tolerans</name>
    <dbReference type="NCBI Taxonomy" id="1604334"/>
    <lineage>
        <taxon>Bacteria</taxon>
        <taxon>Pseudomonadati</taxon>
        <taxon>Pseudomonadota</taxon>
        <taxon>Gammaproteobacteria</taxon>
        <taxon>Lysobacterales</taxon>
        <taxon>Lysobacteraceae</taxon>
        <taxon>Solilutibacter</taxon>
    </lineage>
</organism>
<sequence length="430" mass="45662">MHHQLLTAAVLSTLALPALGADTSLHCGKLFDSRSGKVLGPHTVIVRDGKVADVLSGRVEPVGDVTSIDLSSRTCMAGWTDLHVHLGSQSSPQSYSEGFRLDDVDYAFRSVGFAEKTLMAGFTSVRDLGGEVTPHLRNAINQGLVKGPRIWAAGKSIATTGGHADPTNGMNSVLQHLIGPPGPTEGVINSIDDARQAVRQRYKEGSDVIKITATGGVLSYAKSGDAPQFTVDEVKAIVDTAKDYGYRVAAHAHGEEGMYRAVAGGVNTIEHGTYMSERVMSLMKQKGAWYVPTIYAGRFVAEKAKIDGYFPEVVRPKAARIGSLIQDTAAKAYKGGVKIAFGTDMGVGPHGDNAREFIYMVEAGIPATVALQSATIVAAEVLGVDDQGVVEAGKRADIIAMPGDPVADIHHVLKVDFVMKDGVVYREPIR</sequence>
<keyword evidence="4" id="KW-1185">Reference proteome</keyword>
<dbReference type="PANTHER" id="PTHR43135:SF3">
    <property type="entry name" value="ALPHA-D-RIBOSE 1-METHYLPHOSPHONATE 5-TRIPHOSPHATE DIPHOSPHATASE"/>
    <property type="match status" value="1"/>
</dbReference>
<dbReference type="STRING" id="1604334.SAMN05421546_0448"/>
<dbReference type="InterPro" id="IPR032466">
    <property type="entry name" value="Metal_Hydrolase"/>
</dbReference>
<dbReference type="InterPro" id="IPR006680">
    <property type="entry name" value="Amidohydro-rel"/>
</dbReference>
<evidence type="ECO:0000313" key="3">
    <source>
        <dbReference type="EMBL" id="SIP97965.1"/>
    </source>
</evidence>
<evidence type="ECO:0000256" key="1">
    <source>
        <dbReference type="SAM" id="SignalP"/>
    </source>
</evidence>
<dbReference type="Pfam" id="PF01979">
    <property type="entry name" value="Amidohydro_1"/>
    <property type="match status" value="1"/>
</dbReference>
<gene>
    <name evidence="3" type="ORF">SAMN05421546_0448</name>
</gene>
<dbReference type="PANTHER" id="PTHR43135">
    <property type="entry name" value="ALPHA-D-RIBOSE 1-METHYLPHOSPHONATE 5-TRIPHOSPHATE DIPHOSPHATASE"/>
    <property type="match status" value="1"/>
</dbReference>
<dbReference type="Gene3D" id="2.30.40.10">
    <property type="entry name" value="Urease, subunit C, domain 1"/>
    <property type="match status" value="1"/>
</dbReference>
<evidence type="ECO:0000259" key="2">
    <source>
        <dbReference type="Pfam" id="PF01979"/>
    </source>
</evidence>
<feature type="signal peptide" evidence="1">
    <location>
        <begin position="1"/>
        <end position="20"/>
    </location>
</feature>
<dbReference type="SUPFAM" id="SSF51556">
    <property type="entry name" value="Metallo-dependent hydrolases"/>
    <property type="match status" value="1"/>
</dbReference>
<feature type="chain" id="PRO_5013246911" evidence="1">
    <location>
        <begin position="21"/>
        <end position="430"/>
    </location>
</feature>
<name>A0A1N6P0S9_9GAMM</name>
<dbReference type="CDD" id="cd01299">
    <property type="entry name" value="Met_dep_hydrolase_A"/>
    <property type="match status" value="1"/>
</dbReference>
<reference evidence="4" key="1">
    <citation type="submission" date="2017-01" db="EMBL/GenBank/DDBJ databases">
        <authorList>
            <person name="Varghese N."/>
            <person name="Submissions S."/>
        </authorList>
    </citation>
    <scope>NUCLEOTIDE SEQUENCE [LARGE SCALE GENOMIC DNA]</scope>
    <source>
        <strain evidence="4">UM1</strain>
    </source>
</reference>
<keyword evidence="1" id="KW-0732">Signal</keyword>
<accession>A0A1N6P0S9</accession>
<dbReference type="Gene3D" id="3.20.20.140">
    <property type="entry name" value="Metal-dependent hydrolases"/>
    <property type="match status" value="1"/>
</dbReference>
<proteinExistence type="predicted"/>
<protein>
    <submittedName>
        <fullName evidence="3">Imidazolonepropionase</fullName>
    </submittedName>
</protein>
<dbReference type="RefSeq" id="WP_076585281.1">
    <property type="nucleotide sequence ID" value="NZ_FTLW01000001.1"/>
</dbReference>
<feature type="domain" description="Amidohydrolase-related" evidence="2">
    <location>
        <begin position="76"/>
        <end position="423"/>
    </location>
</feature>
<dbReference type="Proteomes" id="UP000241788">
    <property type="component" value="Unassembled WGS sequence"/>
</dbReference>
<evidence type="ECO:0000313" key="4">
    <source>
        <dbReference type="Proteomes" id="UP000241788"/>
    </source>
</evidence>